<feature type="region of interest" description="Disordered" evidence="1">
    <location>
        <begin position="38"/>
        <end position="78"/>
    </location>
</feature>
<feature type="compositionally biased region" description="Basic and acidic residues" evidence="1">
    <location>
        <begin position="47"/>
        <end position="58"/>
    </location>
</feature>
<evidence type="ECO:0000313" key="4">
    <source>
        <dbReference type="Proteomes" id="UP000009170"/>
    </source>
</evidence>
<evidence type="ECO:0000313" key="3">
    <source>
        <dbReference type="EMBL" id="CEF96666.1"/>
    </source>
</evidence>
<reference evidence="4" key="1">
    <citation type="journal article" date="2006" name="Proc. Natl. Acad. Sci. U.S.A.">
        <title>Genome analysis of the smallest free-living eukaryote Ostreococcus tauri unveils many unique features.</title>
        <authorList>
            <person name="Derelle E."/>
            <person name="Ferraz C."/>
            <person name="Rombauts S."/>
            <person name="Rouze P."/>
            <person name="Worden A.Z."/>
            <person name="Robbens S."/>
            <person name="Partensky F."/>
            <person name="Degroeve S."/>
            <person name="Echeynie S."/>
            <person name="Cooke R."/>
            <person name="Saeys Y."/>
            <person name="Wuyts J."/>
            <person name="Jabbari K."/>
            <person name="Bowler C."/>
            <person name="Panaud O."/>
            <person name="Piegu B."/>
            <person name="Ball S.G."/>
            <person name="Ral J.-P."/>
            <person name="Bouget F.-Y."/>
            <person name="Piganeau G."/>
            <person name="De Baets B."/>
            <person name="Picard A."/>
            <person name="Delseny M."/>
            <person name="Demaille J."/>
            <person name="Van de Peer Y."/>
            <person name="Moreau H."/>
        </authorList>
    </citation>
    <scope>NUCLEOTIDE SEQUENCE [LARGE SCALE GENOMIC DNA]</scope>
    <source>
        <strain evidence="4">OTTH 0595 / CCAP 157/2 / RCC745</strain>
    </source>
</reference>
<protein>
    <submittedName>
        <fullName evidence="3">Ubinuclein/Yemanuclein</fullName>
    </submittedName>
</protein>
<feature type="compositionally biased region" description="Basic residues" evidence="1">
    <location>
        <begin position="491"/>
        <end position="500"/>
    </location>
</feature>
<dbReference type="PANTHER" id="PTHR21669:SF28">
    <property type="entry name" value="YEMANUCLEIN"/>
    <property type="match status" value="1"/>
</dbReference>
<feature type="compositionally biased region" description="Basic and acidic residues" evidence="1">
    <location>
        <begin position="168"/>
        <end position="178"/>
    </location>
</feature>
<dbReference type="OrthoDB" id="10521244at2759"/>
<feature type="region of interest" description="Disordered" evidence="1">
    <location>
        <begin position="491"/>
        <end position="520"/>
    </location>
</feature>
<sequence length="520" mass="58083">MTPSRARGKSPDAPRRLVQTLDVDGDDVPCVNYKKLLREQGGADARTSAEKGKDRAEPTVKSPRSLLEGGATGGGGHMAAVIRRIEALYQGGRGNASSDEDEEEEDEEEEDEDEDEEDEEGESGEEDGEADDDGESGEEEDSGSEMEDPDDQPTMTPNGTSRVIQEPTKPKTSEEKKEKPAKKKKKAKKKNGDVDWYDVDDDFIDDDELDEYFEDDGLKTKHSGFFINRGELQRVDEEGRTPVKRALEDESPVAVVKEKGRVAKKPKATEWTEEAKKLLRKAVTMYGKQWRVIQDLGGEFDELKAYSTARMAKQWTVLHEELIARGIDIVIPVAPPKPPSSTTLAKGAEDGDAEDGLNTPKRMHQESAANNSSQKKPKKPKVSDRDLDETDPRHSEAKKRVVESKDGEFAKLKAMVETQCDTIRTKETSKASDEAPKRFTFEWTDEIADFMYCTLSRLFFALPKKGANVLWKEVEELWPKDFEMQETTLRKKHTSVQKKKTAAEKQAIIGLPGEEDGTPA</sequence>
<dbReference type="GO" id="GO:0005634">
    <property type="term" value="C:nucleus"/>
    <property type="evidence" value="ECO:0007669"/>
    <property type="project" value="TreeGrafter"/>
</dbReference>
<feature type="compositionally biased region" description="Basic and acidic residues" evidence="1">
    <location>
        <begin position="381"/>
        <end position="403"/>
    </location>
</feature>
<feature type="region of interest" description="Disordered" evidence="1">
    <location>
        <begin position="90"/>
        <end position="200"/>
    </location>
</feature>
<keyword evidence="4" id="KW-1185">Reference proteome</keyword>
<dbReference type="GO" id="GO:0006325">
    <property type="term" value="P:chromatin organization"/>
    <property type="evidence" value="ECO:0007669"/>
    <property type="project" value="TreeGrafter"/>
</dbReference>
<evidence type="ECO:0000259" key="2">
    <source>
        <dbReference type="Pfam" id="PF08729"/>
    </source>
</evidence>
<dbReference type="PANTHER" id="PTHR21669">
    <property type="entry name" value="CAPZ-INTERACTING PROTEIN AND RELATED PROTEINS"/>
    <property type="match status" value="1"/>
</dbReference>
<feature type="region of interest" description="Disordered" evidence="1">
    <location>
        <begin position="331"/>
        <end position="403"/>
    </location>
</feature>
<comment type="caution">
    <text evidence="3">The sequence shown here is derived from an EMBL/GenBank/DDBJ whole genome shotgun (WGS) entry which is preliminary data.</text>
</comment>
<accession>A0A090LXX9</accession>
<name>A0A090LXX9_OSTTA</name>
<dbReference type="InParanoid" id="A0A090LXX9"/>
<feature type="domain" description="Hpc2-related" evidence="2">
    <location>
        <begin position="183"/>
        <end position="233"/>
    </location>
</feature>
<dbReference type="Pfam" id="PF08729">
    <property type="entry name" value="HUN"/>
    <property type="match status" value="1"/>
</dbReference>
<dbReference type="Proteomes" id="UP000009170">
    <property type="component" value="Unassembled WGS sequence"/>
</dbReference>
<proteinExistence type="predicted"/>
<dbReference type="RefSeq" id="XP_022838225.1">
    <property type="nucleotide sequence ID" value="XM_022985338.1"/>
</dbReference>
<dbReference type="InterPro" id="IPR014840">
    <property type="entry name" value="HRD"/>
</dbReference>
<dbReference type="EMBL" id="CAID01000001">
    <property type="protein sequence ID" value="CEF96666.1"/>
    <property type="molecule type" value="Genomic_DNA"/>
</dbReference>
<dbReference type="GeneID" id="9834812"/>
<feature type="compositionally biased region" description="Basic residues" evidence="1">
    <location>
        <begin position="179"/>
        <end position="189"/>
    </location>
</feature>
<dbReference type="AlphaFoldDB" id="A0A090LXX9"/>
<dbReference type="KEGG" id="ota:OT_ostta01g02910"/>
<organism evidence="3 4">
    <name type="scientific">Ostreococcus tauri</name>
    <name type="common">Marine green alga</name>
    <dbReference type="NCBI Taxonomy" id="70448"/>
    <lineage>
        <taxon>Eukaryota</taxon>
        <taxon>Viridiplantae</taxon>
        <taxon>Chlorophyta</taxon>
        <taxon>Mamiellophyceae</taxon>
        <taxon>Mamiellales</taxon>
        <taxon>Bathycoccaceae</taxon>
        <taxon>Ostreococcus</taxon>
    </lineage>
</organism>
<feature type="compositionally biased region" description="Polar residues" evidence="1">
    <location>
        <begin position="153"/>
        <end position="163"/>
    </location>
</feature>
<feature type="region of interest" description="Disordered" evidence="1">
    <location>
        <begin position="1"/>
        <end position="21"/>
    </location>
</feature>
<gene>
    <name evidence="3" type="ORF">OT_ostta01g02910</name>
</gene>
<feature type="compositionally biased region" description="Acidic residues" evidence="1">
    <location>
        <begin position="98"/>
        <end position="151"/>
    </location>
</feature>
<reference evidence="3 4" key="2">
    <citation type="journal article" date="2014" name="BMC Genomics">
        <title>An improved genome of the model marine alga Ostreococcus tauri unfolds by assessing Illumina de novo assemblies.</title>
        <authorList>
            <person name="Blanc-Mathieu R."/>
            <person name="Verhelst B."/>
            <person name="Derelle E."/>
            <person name="Rombauts S."/>
            <person name="Bouget F.Y."/>
            <person name="Carre I."/>
            <person name="Chateau A."/>
            <person name="Eyre-Walker A."/>
            <person name="Grimsley N."/>
            <person name="Moreau H."/>
            <person name="Piegu B."/>
            <person name="Rivals E."/>
            <person name="Schackwitz W."/>
            <person name="Van de Peer Y."/>
            <person name="Piganeau G."/>
        </authorList>
    </citation>
    <scope>NUCLEOTIDE SEQUENCE [LARGE SCALE GENOMIC DNA]</scope>
    <source>
        <strain evidence="4">OTTH 0595 / CCAP 157/2 / RCC745</strain>
    </source>
</reference>
<evidence type="ECO:0000256" key="1">
    <source>
        <dbReference type="SAM" id="MobiDB-lite"/>
    </source>
</evidence>